<gene>
    <name evidence="1" type="ORF">B7O98_06345</name>
</gene>
<protein>
    <recommendedName>
        <fullName evidence="3">Peptidase A2 domain-containing protein</fullName>
    </recommendedName>
</protein>
<evidence type="ECO:0000313" key="1">
    <source>
        <dbReference type="EMBL" id="PUA32279.1"/>
    </source>
</evidence>
<reference evidence="1 2" key="1">
    <citation type="journal article" date="2018" name="Syst. Appl. Microbiol.">
        <title>A new symbiotic nanoarchaeote (Candidatus Nanoclepta minutus) and its host (Zestosphaera tikiterensis gen. nov., sp. nov.) from a New Zealand hot spring.</title>
        <authorList>
            <person name="St John E."/>
            <person name="Liu Y."/>
            <person name="Podar M."/>
            <person name="Stott M.B."/>
            <person name="Meneghin J."/>
            <person name="Chen Z."/>
            <person name="Lagutin K."/>
            <person name="Mitchell K."/>
            <person name="Reysenbach A.L."/>
        </authorList>
    </citation>
    <scope>NUCLEOTIDE SEQUENCE [LARGE SCALE GENOMIC DNA]</scope>
    <source>
        <strain evidence="1">NZ3</strain>
    </source>
</reference>
<evidence type="ECO:0000313" key="2">
    <source>
        <dbReference type="Proteomes" id="UP000244093"/>
    </source>
</evidence>
<name>A0A2R7Y4H1_9CREN</name>
<dbReference type="EMBL" id="NBVN01000004">
    <property type="protein sequence ID" value="PUA32279.1"/>
    <property type="molecule type" value="Genomic_DNA"/>
</dbReference>
<organism evidence="1 2">
    <name type="scientific">Zestosphaera tikiterensis</name>
    <dbReference type="NCBI Taxonomy" id="1973259"/>
    <lineage>
        <taxon>Archaea</taxon>
        <taxon>Thermoproteota</taxon>
        <taxon>Thermoprotei</taxon>
        <taxon>Desulfurococcales</taxon>
        <taxon>Desulfurococcaceae</taxon>
        <taxon>Zestosphaera</taxon>
    </lineage>
</organism>
<proteinExistence type="predicted"/>
<comment type="caution">
    <text evidence="1">The sequence shown here is derived from an EMBL/GenBank/DDBJ whole genome shotgun (WGS) entry which is preliminary data.</text>
</comment>
<accession>A0A2R7Y4H1</accession>
<evidence type="ECO:0008006" key="3">
    <source>
        <dbReference type="Google" id="ProtNLM"/>
    </source>
</evidence>
<dbReference type="Proteomes" id="UP000244093">
    <property type="component" value="Unassembled WGS sequence"/>
</dbReference>
<dbReference type="AlphaFoldDB" id="A0A2R7Y4H1"/>
<sequence>MGYVKVKARVWCLESGVSKEVSLLADIGAIYTTLPSSFLKELGVKPMDVRKFKLANSRIVEKEVGYGSSFLFVGFSRSL</sequence>